<proteinExistence type="predicted"/>
<comment type="subcellular location">
    <subcellularLocation>
        <location evidence="1">Cytoplasm</location>
        <location evidence="1">Cytoskeleton</location>
    </subcellularLocation>
</comment>
<dbReference type="AlphaFoldDB" id="A0A517XS22"/>
<keyword evidence="5" id="KW-1185">Reference proteome</keyword>
<accession>A0A517XS22</accession>
<organism evidence="4 5">
    <name type="scientific">Urbifossiella limnaea</name>
    <dbReference type="NCBI Taxonomy" id="2528023"/>
    <lineage>
        <taxon>Bacteria</taxon>
        <taxon>Pseudomonadati</taxon>
        <taxon>Planctomycetota</taxon>
        <taxon>Planctomycetia</taxon>
        <taxon>Gemmatales</taxon>
        <taxon>Gemmataceae</taxon>
        <taxon>Urbifossiella</taxon>
    </lineage>
</organism>
<dbReference type="InterPro" id="IPR032675">
    <property type="entry name" value="LRR_dom_sf"/>
</dbReference>
<dbReference type="Proteomes" id="UP000319576">
    <property type="component" value="Chromosome"/>
</dbReference>
<dbReference type="GO" id="GO:0005856">
    <property type="term" value="C:cytoskeleton"/>
    <property type="evidence" value="ECO:0007669"/>
    <property type="project" value="UniProtKB-SubCell"/>
</dbReference>
<sequence length="383" mass="39836">MPSFGLAHPRGRFPFERLTAVALARLARFPSYRAPRAADLHDPTTFQPPAGPSSELVLSGRAFIASGSTRPDVRLVAVQPFVGELAACPHLRTLRRLDLTGNRIGPDGARALVASPFFGGLRELVLNGNAIGSEGAAALPGAPWLSGLERLEVAGNGLTANDVIRVLDAAPRVTAVDVSGNAADFAEVARRGMREVVAVGSTWGRLAAGQAQATGSRPHDRTATLASLDLRHTRVPPLGPCPALTHLNLGFTDCGDAFDAAAFPTLCVLGLRACRLARPAIRSASVAALDLSVNPLADAGAAVSRCPNVTHLNLANTGLSDAALAAVLAALPKLRVLDLAWNPLADPAPLLGHPTLQALDLTGTRFDRRGLRALAARFGTIGE</sequence>
<protein>
    <submittedName>
        <fullName evidence="4">Leucine Rich repeats (2 copies)</fullName>
    </submittedName>
</protein>
<evidence type="ECO:0000256" key="1">
    <source>
        <dbReference type="ARBA" id="ARBA00004245"/>
    </source>
</evidence>
<dbReference type="RefSeq" id="WP_145237643.1">
    <property type="nucleotide sequence ID" value="NZ_CP036273.1"/>
</dbReference>
<dbReference type="OrthoDB" id="636045at2"/>
<dbReference type="Gene3D" id="3.80.10.10">
    <property type="entry name" value="Ribonuclease Inhibitor"/>
    <property type="match status" value="2"/>
</dbReference>
<name>A0A517XS22_9BACT</name>
<gene>
    <name evidence="4" type="ORF">ETAA1_22540</name>
</gene>
<keyword evidence="3" id="KW-0206">Cytoskeleton</keyword>
<keyword evidence="2" id="KW-0963">Cytoplasm</keyword>
<reference evidence="4 5" key="1">
    <citation type="submission" date="2019-02" db="EMBL/GenBank/DDBJ databases">
        <title>Deep-cultivation of Planctomycetes and their phenomic and genomic characterization uncovers novel biology.</title>
        <authorList>
            <person name="Wiegand S."/>
            <person name="Jogler M."/>
            <person name="Boedeker C."/>
            <person name="Pinto D."/>
            <person name="Vollmers J."/>
            <person name="Rivas-Marin E."/>
            <person name="Kohn T."/>
            <person name="Peeters S.H."/>
            <person name="Heuer A."/>
            <person name="Rast P."/>
            <person name="Oberbeckmann S."/>
            <person name="Bunk B."/>
            <person name="Jeske O."/>
            <person name="Meyerdierks A."/>
            <person name="Storesund J.E."/>
            <person name="Kallscheuer N."/>
            <person name="Luecker S."/>
            <person name="Lage O.M."/>
            <person name="Pohl T."/>
            <person name="Merkel B.J."/>
            <person name="Hornburger P."/>
            <person name="Mueller R.-W."/>
            <person name="Bruemmer F."/>
            <person name="Labrenz M."/>
            <person name="Spormann A.M."/>
            <person name="Op den Camp H."/>
            <person name="Overmann J."/>
            <person name="Amann R."/>
            <person name="Jetten M.S.M."/>
            <person name="Mascher T."/>
            <person name="Medema M.H."/>
            <person name="Devos D.P."/>
            <person name="Kaster A.-K."/>
            <person name="Ovreas L."/>
            <person name="Rohde M."/>
            <person name="Galperin M.Y."/>
            <person name="Jogler C."/>
        </authorList>
    </citation>
    <scope>NUCLEOTIDE SEQUENCE [LARGE SCALE GENOMIC DNA]</scope>
    <source>
        <strain evidence="4 5">ETA_A1</strain>
    </source>
</reference>
<dbReference type="SMART" id="SM00368">
    <property type="entry name" value="LRR_RI"/>
    <property type="match status" value="4"/>
</dbReference>
<evidence type="ECO:0000313" key="4">
    <source>
        <dbReference type="EMBL" id="QDU20307.1"/>
    </source>
</evidence>
<dbReference type="InterPro" id="IPR052410">
    <property type="entry name" value="DRC5"/>
</dbReference>
<evidence type="ECO:0000256" key="3">
    <source>
        <dbReference type="ARBA" id="ARBA00023212"/>
    </source>
</evidence>
<dbReference type="EMBL" id="CP036273">
    <property type="protein sequence ID" value="QDU20307.1"/>
    <property type="molecule type" value="Genomic_DNA"/>
</dbReference>
<dbReference type="SUPFAM" id="SSF52047">
    <property type="entry name" value="RNI-like"/>
    <property type="match status" value="2"/>
</dbReference>
<evidence type="ECO:0000256" key="2">
    <source>
        <dbReference type="ARBA" id="ARBA00022490"/>
    </source>
</evidence>
<evidence type="ECO:0000313" key="5">
    <source>
        <dbReference type="Proteomes" id="UP000319576"/>
    </source>
</evidence>
<dbReference type="PANTHER" id="PTHR24107">
    <property type="entry name" value="YNEIN REGULATORY COMPLEX SUBUNIT 5"/>
    <property type="match status" value="1"/>
</dbReference>
<dbReference type="KEGG" id="uli:ETAA1_22540"/>
<dbReference type="InterPro" id="IPR001611">
    <property type="entry name" value="Leu-rich_rpt"/>
</dbReference>
<dbReference type="Pfam" id="PF13516">
    <property type="entry name" value="LRR_6"/>
    <property type="match status" value="5"/>
</dbReference>
<dbReference type="PANTHER" id="PTHR24107:SF2">
    <property type="entry name" value="NLR FAMILY CARD DOMAIN CONTAINING 3"/>
    <property type="match status" value="1"/>
</dbReference>